<organism evidence="1">
    <name type="scientific">Tanacetum cinerariifolium</name>
    <name type="common">Dalmatian daisy</name>
    <name type="synonym">Chrysanthemum cinerariifolium</name>
    <dbReference type="NCBI Taxonomy" id="118510"/>
    <lineage>
        <taxon>Eukaryota</taxon>
        <taxon>Viridiplantae</taxon>
        <taxon>Streptophyta</taxon>
        <taxon>Embryophyta</taxon>
        <taxon>Tracheophyta</taxon>
        <taxon>Spermatophyta</taxon>
        <taxon>Magnoliopsida</taxon>
        <taxon>eudicotyledons</taxon>
        <taxon>Gunneridae</taxon>
        <taxon>Pentapetalae</taxon>
        <taxon>asterids</taxon>
        <taxon>campanulids</taxon>
        <taxon>Asterales</taxon>
        <taxon>Asteraceae</taxon>
        <taxon>Asteroideae</taxon>
        <taxon>Anthemideae</taxon>
        <taxon>Anthemidinae</taxon>
        <taxon>Tanacetum</taxon>
    </lineage>
</organism>
<dbReference type="EMBL" id="BKCJ010010710">
    <property type="protein sequence ID" value="GEU92792.1"/>
    <property type="molecule type" value="Genomic_DNA"/>
</dbReference>
<protein>
    <submittedName>
        <fullName evidence="1">Uncharacterized protein</fullName>
    </submittedName>
</protein>
<sequence length="270" mass="30840">MDKRKGLPKFWSSTKPKVCNAGPQPALLDWYGYYTFDEFHASTDEETLNNETTDKNKIVGNTCKNILINEDTIEKAICKCPQAKTCDDANFVFTMYGLPTHVSWLGSHTESMTAAVTGVWYCNCIYKSEPYFCDKGQRCGTIVLVFQRTFATIIDHEVSLLAISSYILAMNVSLASQEVLKLSSALGSESSFILIREVVQRVVPIAEAKSRARLKHLKRIHSQLDFEALRETLKDEAKHKKEWEARMKEKVAHDELFRIEFRVIFDSESY</sequence>
<proteinExistence type="predicted"/>
<reference evidence="1" key="1">
    <citation type="journal article" date="2019" name="Sci. Rep.">
        <title>Draft genome of Tanacetum cinerariifolium, the natural source of mosquito coil.</title>
        <authorList>
            <person name="Yamashiro T."/>
            <person name="Shiraishi A."/>
            <person name="Satake H."/>
            <person name="Nakayama K."/>
        </authorList>
    </citation>
    <scope>NUCLEOTIDE SEQUENCE</scope>
</reference>
<dbReference type="AlphaFoldDB" id="A0A6L2P660"/>
<accession>A0A6L2P660</accession>
<name>A0A6L2P660_TANCI</name>
<evidence type="ECO:0000313" key="1">
    <source>
        <dbReference type="EMBL" id="GEU92792.1"/>
    </source>
</evidence>
<gene>
    <name evidence="1" type="ORF">Tci_064770</name>
</gene>
<comment type="caution">
    <text evidence="1">The sequence shown here is derived from an EMBL/GenBank/DDBJ whole genome shotgun (WGS) entry which is preliminary data.</text>
</comment>